<organism evidence="1 2">
    <name type="scientific">Entomophthora muscae</name>
    <dbReference type="NCBI Taxonomy" id="34485"/>
    <lineage>
        <taxon>Eukaryota</taxon>
        <taxon>Fungi</taxon>
        <taxon>Fungi incertae sedis</taxon>
        <taxon>Zoopagomycota</taxon>
        <taxon>Entomophthoromycotina</taxon>
        <taxon>Entomophthoromycetes</taxon>
        <taxon>Entomophthorales</taxon>
        <taxon>Entomophthoraceae</taxon>
        <taxon>Entomophthora</taxon>
    </lineage>
</organism>
<evidence type="ECO:0000313" key="1">
    <source>
        <dbReference type="EMBL" id="KAJ9079104.1"/>
    </source>
</evidence>
<keyword evidence="2" id="KW-1185">Reference proteome</keyword>
<comment type="caution">
    <text evidence="1">The sequence shown here is derived from an EMBL/GenBank/DDBJ whole genome shotgun (WGS) entry which is preliminary data.</text>
</comment>
<protein>
    <submittedName>
        <fullName evidence="1">mRNA-binding ribosome synthesis protein</fullName>
    </submittedName>
</protein>
<proteinExistence type="predicted"/>
<accession>A0ACC2TWG5</accession>
<evidence type="ECO:0000313" key="2">
    <source>
        <dbReference type="Proteomes" id="UP001165960"/>
    </source>
</evidence>
<dbReference type="Proteomes" id="UP001165960">
    <property type="component" value="Unassembled WGS sequence"/>
</dbReference>
<dbReference type="EMBL" id="QTSX02001986">
    <property type="protein sequence ID" value="KAJ9079104.1"/>
    <property type="molecule type" value="Genomic_DNA"/>
</dbReference>
<name>A0ACC2TWG5_9FUNG</name>
<sequence length="114" mass="13039">MGRIKKKGESGIAVKYITRNKAVKKLQISLFDFRRLSFYKKIKRALAKKQTEYAKDLKSRAPKYTLDHLVKERYPSFVDALRDLDDALSMVFLLATMPPAGKMSCFSCGRMPAT</sequence>
<reference evidence="1" key="1">
    <citation type="submission" date="2022-04" db="EMBL/GenBank/DDBJ databases">
        <title>Genome of the entomopathogenic fungus Entomophthora muscae.</title>
        <authorList>
            <person name="Elya C."/>
            <person name="Lovett B.R."/>
            <person name="Lee E."/>
            <person name="Macias A.M."/>
            <person name="Hajek A.E."/>
            <person name="De Bivort B.L."/>
            <person name="Kasson M.T."/>
            <person name="De Fine Licht H.H."/>
            <person name="Stajich J.E."/>
        </authorList>
    </citation>
    <scope>NUCLEOTIDE SEQUENCE</scope>
    <source>
        <strain evidence="1">Berkeley</strain>
    </source>
</reference>
<gene>
    <name evidence="1" type="primary">PES1</name>
    <name evidence="1" type="ORF">DSO57_1038997</name>
</gene>